<evidence type="ECO:0000313" key="6">
    <source>
        <dbReference type="EMBL" id="MCJ2382329.1"/>
    </source>
</evidence>
<comment type="similarity">
    <text evidence="3">Belongs to the glycosyl hydrolase 5 (cellulase A) family.</text>
</comment>
<reference evidence="6 7" key="1">
    <citation type="submission" date="2022-03" db="EMBL/GenBank/DDBJ databases">
        <title>Parabacteroides sp. nov. isolated from swine feces.</title>
        <authorList>
            <person name="Bak J.E."/>
        </authorList>
    </citation>
    <scope>NUCLEOTIDE SEQUENCE [LARGE SCALE GENOMIC DNA]</scope>
    <source>
        <strain evidence="6 7">AGMB00274</strain>
    </source>
</reference>
<evidence type="ECO:0000256" key="2">
    <source>
        <dbReference type="ARBA" id="ARBA00023295"/>
    </source>
</evidence>
<protein>
    <submittedName>
        <fullName evidence="6">Glycoside hydrolase family 5 protein</fullName>
    </submittedName>
</protein>
<sequence>MKLRNLFFSISILFVSTVVSFAQNGLWSIEKAKKWEKEHPWYCGVNYIPSNAINYTAMWDKTSFSPELIDKEMLLMEELGMNCVRVVLQYVVYEDDPDYFIQTFDHFLNICNKHRIKVMPVFFDDCVFGVNTDPKIGKQSEPLEGWYAWAWSPSPGCSMVVDERTHHKLEIYVKDILSRFKDDNRIFVWDLYNEPTNTNFPERSFPLLYKVFKWAREINPKQPITSGMWNGNQKLNDFLIENSDIITFHCYAPKEETEKKMNYFLKFGRPVICTEWMNRVAKSYILDILPVFKNANVGNIMWGLVNGKTQTHLPWGHRPEQLPYTGEWQHDIFKGNYAPYDQKEIDLIKSMIEK</sequence>
<evidence type="ECO:0000256" key="4">
    <source>
        <dbReference type="SAM" id="SignalP"/>
    </source>
</evidence>
<keyword evidence="4" id="KW-0732">Signal</keyword>
<evidence type="ECO:0000313" key="7">
    <source>
        <dbReference type="Proteomes" id="UP001165444"/>
    </source>
</evidence>
<dbReference type="SUPFAM" id="SSF51445">
    <property type="entry name" value="(Trans)glycosidases"/>
    <property type="match status" value="1"/>
</dbReference>
<comment type="caution">
    <text evidence="6">The sequence shown here is derived from an EMBL/GenBank/DDBJ whole genome shotgun (WGS) entry which is preliminary data.</text>
</comment>
<keyword evidence="2 3" id="KW-0326">Glycosidase</keyword>
<dbReference type="EMBL" id="JAKZMM010000072">
    <property type="protein sequence ID" value="MCJ2382329.1"/>
    <property type="molecule type" value="Genomic_DNA"/>
</dbReference>
<dbReference type="InterPro" id="IPR017853">
    <property type="entry name" value="GH"/>
</dbReference>
<evidence type="ECO:0000256" key="3">
    <source>
        <dbReference type="RuleBase" id="RU361153"/>
    </source>
</evidence>
<keyword evidence="1 3" id="KW-0378">Hydrolase</keyword>
<organism evidence="6 7">
    <name type="scientific">Parabacteroides faecalis</name>
    <dbReference type="NCBI Taxonomy" id="2924040"/>
    <lineage>
        <taxon>Bacteria</taxon>
        <taxon>Pseudomonadati</taxon>
        <taxon>Bacteroidota</taxon>
        <taxon>Bacteroidia</taxon>
        <taxon>Bacteroidales</taxon>
        <taxon>Tannerellaceae</taxon>
        <taxon>Parabacteroides</taxon>
    </lineage>
</organism>
<dbReference type="RefSeq" id="WP_243326626.1">
    <property type="nucleotide sequence ID" value="NZ_JAKZMM010000072.1"/>
</dbReference>
<feature type="signal peptide" evidence="4">
    <location>
        <begin position="1"/>
        <end position="21"/>
    </location>
</feature>
<gene>
    <name evidence="6" type="ORF">MUN53_17215</name>
</gene>
<feature type="domain" description="Glycoside hydrolase family 5" evidence="5">
    <location>
        <begin position="73"/>
        <end position="303"/>
    </location>
</feature>
<dbReference type="InterPro" id="IPR001547">
    <property type="entry name" value="Glyco_hydro_5"/>
</dbReference>
<proteinExistence type="inferred from homology"/>
<dbReference type="Pfam" id="PF00150">
    <property type="entry name" value="Cellulase"/>
    <property type="match status" value="1"/>
</dbReference>
<keyword evidence="7" id="KW-1185">Reference proteome</keyword>
<dbReference type="Gene3D" id="3.20.20.80">
    <property type="entry name" value="Glycosidases"/>
    <property type="match status" value="1"/>
</dbReference>
<dbReference type="GO" id="GO:0016787">
    <property type="term" value="F:hydrolase activity"/>
    <property type="evidence" value="ECO:0007669"/>
    <property type="project" value="UniProtKB-KW"/>
</dbReference>
<dbReference type="Proteomes" id="UP001165444">
    <property type="component" value="Unassembled WGS sequence"/>
</dbReference>
<accession>A0ABT0C5R3</accession>
<name>A0ABT0C5R3_9BACT</name>
<evidence type="ECO:0000256" key="1">
    <source>
        <dbReference type="ARBA" id="ARBA00022801"/>
    </source>
</evidence>
<evidence type="ECO:0000259" key="5">
    <source>
        <dbReference type="Pfam" id="PF00150"/>
    </source>
</evidence>
<feature type="chain" id="PRO_5046348905" evidence="4">
    <location>
        <begin position="22"/>
        <end position="354"/>
    </location>
</feature>